<keyword evidence="3 5" id="KW-0378">Hydrolase</keyword>
<comment type="caution">
    <text evidence="9">The sequence shown here is derived from an EMBL/GenBank/DDBJ whole genome shotgun (WGS) entry which is preliminary data.</text>
</comment>
<evidence type="ECO:0000256" key="2">
    <source>
        <dbReference type="ARBA" id="ARBA00022722"/>
    </source>
</evidence>
<dbReference type="Pfam" id="PF13742">
    <property type="entry name" value="tRNA_anti_2"/>
    <property type="match status" value="1"/>
</dbReference>
<dbReference type="STRING" id="549789.NIES30_12025"/>
<feature type="domain" description="OB-fold nucleic acid binding" evidence="8">
    <location>
        <begin position="15"/>
        <end position="110"/>
    </location>
</feature>
<keyword evidence="1 5" id="KW-0963">Cytoplasm</keyword>
<evidence type="ECO:0000259" key="7">
    <source>
        <dbReference type="Pfam" id="PF02601"/>
    </source>
</evidence>
<evidence type="ECO:0000256" key="4">
    <source>
        <dbReference type="ARBA" id="ARBA00022839"/>
    </source>
</evidence>
<dbReference type="EC" id="3.1.11.6" evidence="5"/>
<comment type="subcellular location">
    <subcellularLocation>
        <location evidence="5 6">Cytoplasm</location>
    </subcellularLocation>
</comment>
<dbReference type="AlphaFoldDB" id="A0A1U7J4X4"/>
<dbReference type="GO" id="GO:0003676">
    <property type="term" value="F:nucleic acid binding"/>
    <property type="evidence" value="ECO:0007669"/>
    <property type="project" value="InterPro"/>
</dbReference>
<feature type="domain" description="Exonuclease VII large subunit C-terminal" evidence="7">
    <location>
        <begin position="134"/>
        <end position="335"/>
    </location>
</feature>
<name>A0A1U7J4X4_9CYAN</name>
<dbReference type="GO" id="GO:0008855">
    <property type="term" value="F:exodeoxyribonuclease VII activity"/>
    <property type="evidence" value="ECO:0007669"/>
    <property type="project" value="UniProtKB-UniRule"/>
</dbReference>
<keyword evidence="4 5" id="KW-0269">Exonuclease</keyword>
<dbReference type="Proteomes" id="UP000185557">
    <property type="component" value="Unassembled WGS sequence"/>
</dbReference>
<dbReference type="RefSeq" id="WP_073608668.1">
    <property type="nucleotide sequence ID" value="NZ_MRCG01000008.1"/>
</dbReference>
<evidence type="ECO:0000256" key="6">
    <source>
        <dbReference type="RuleBase" id="RU004355"/>
    </source>
</evidence>
<evidence type="ECO:0000256" key="5">
    <source>
        <dbReference type="HAMAP-Rule" id="MF_00378"/>
    </source>
</evidence>
<proteinExistence type="inferred from homology"/>
<keyword evidence="2 5" id="KW-0540">Nuclease</keyword>
<dbReference type="InterPro" id="IPR025824">
    <property type="entry name" value="OB-fold_nuc-bd_dom"/>
</dbReference>
<evidence type="ECO:0000256" key="1">
    <source>
        <dbReference type="ARBA" id="ARBA00022490"/>
    </source>
</evidence>
<keyword evidence="10" id="KW-1185">Reference proteome</keyword>
<dbReference type="PANTHER" id="PTHR30008">
    <property type="entry name" value="EXODEOXYRIBONUCLEASE 7 LARGE SUBUNIT"/>
    <property type="match status" value="1"/>
</dbReference>
<comment type="subunit">
    <text evidence="5">Heterooligomer composed of large and small subunits.</text>
</comment>
<comment type="catalytic activity">
    <reaction evidence="5 6">
        <text>Exonucleolytic cleavage in either 5'- to 3'- or 3'- to 5'-direction to yield nucleoside 5'-phosphates.</text>
        <dbReference type="EC" id="3.1.11.6"/>
    </reaction>
</comment>
<dbReference type="InterPro" id="IPR003753">
    <property type="entry name" value="Exonuc_VII_L"/>
</dbReference>
<organism evidence="9 10">
    <name type="scientific">Phormidium tenue NIES-30</name>
    <dbReference type="NCBI Taxonomy" id="549789"/>
    <lineage>
        <taxon>Bacteria</taxon>
        <taxon>Bacillati</taxon>
        <taxon>Cyanobacteriota</taxon>
        <taxon>Cyanophyceae</taxon>
        <taxon>Oscillatoriophycideae</taxon>
        <taxon>Oscillatoriales</taxon>
        <taxon>Oscillatoriaceae</taxon>
        <taxon>Phormidium</taxon>
    </lineage>
</organism>
<protein>
    <recommendedName>
        <fullName evidence="5">Exodeoxyribonuclease 7 large subunit</fullName>
        <ecNumber evidence="5">3.1.11.6</ecNumber>
    </recommendedName>
    <alternativeName>
        <fullName evidence="5">Exodeoxyribonuclease VII large subunit</fullName>
        <shortName evidence="5">Exonuclease VII large subunit</shortName>
    </alternativeName>
</protein>
<dbReference type="Pfam" id="PF02601">
    <property type="entry name" value="Exonuc_VII_L"/>
    <property type="match status" value="1"/>
</dbReference>
<accession>A0A1U7J4X4</accession>
<dbReference type="OrthoDB" id="9802795at2"/>
<dbReference type="InterPro" id="IPR020579">
    <property type="entry name" value="Exonuc_VII_lsu_C"/>
</dbReference>
<dbReference type="GO" id="GO:0005737">
    <property type="term" value="C:cytoplasm"/>
    <property type="evidence" value="ECO:0007669"/>
    <property type="project" value="UniProtKB-SubCell"/>
</dbReference>
<dbReference type="NCBIfam" id="TIGR00237">
    <property type="entry name" value="xseA"/>
    <property type="match status" value="1"/>
</dbReference>
<dbReference type="CDD" id="cd04489">
    <property type="entry name" value="ExoVII_LU_OBF"/>
    <property type="match status" value="1"/>
</dbReference>
<dbReference type="PANTHER" id="PTHR30008:SF0">
    <property type="entry name" value="EXODEOXYRIBONUCLEASE 7 LARGE SUBUNIT"/>
    <property type="match status" value="1"/>
</dbReference>
<dbReference type="GO" id="GO:0009318">
    <property type="term" value="C:exodeoxyribonuclease VII complex"/>
    <property type="evidence" value="ECO:0007669"/>
    <property type="project" value="UniProtKB-UniRule"/>
</dbReference>
<comment type="function">
    <text evidence="5">Bidirectionally degrades single-stranded DNA into large acid-insoluble oligonucleotides, which are then degraded further into small acid-soluble oligonucleotides.</text>
</comment>
<evidence type="ECO:0000313" key="9">
    <source>
        <dbReference type="EMBL" id="OKH47709.1"/>
    </source>
</evidence>
<evidence type="ECO:0000256" key="3">
    <source>
        <dbReference type="ARBA" id="ARBA00022801"/>
    </source>
</evidence>
<sequence>MTNPEFNVAMAPAALSVGGLVDYIKAVLEDDPTLRQVWVVGEVSSANPHAKGLFFTLTDPDTGATINAVAWRSQQARLTTLPTVGEQVIALGTVKVYPQRSSYQLTVWQVLPSGDGLKALRYRQLRQRLAAEGLFDSEFKRLLPALPQTVAVVSSPQAAAWGDIQRSLRHHHPGLHVLFSPATVQGDTAPASIVAAMERVARDGRAEVLILARGGGASEDLECFDDERVVRAIANCPIPVVTGIGHQRDESLADLAADLCAHTPTAAAIAAVPALADLVEAHRQRVTLLKTLTAEHLLDAQSDVHRLGQRLLRTRLDQRMQQQIVYLKQLKHRLVQGIQVEMRQASDRTAALRSHLMTLDPDTVVRRGYALVRDEASQLVTQAQATTPGQTLQIQLAQGHLTVKVTQVHPSTP</sequence>
<dbReference type="GO" id="GO:0006308">
    <property type="term" value="P:DNA catabolic process"/>
    <property type="evidence" value="ECO:0007669"/>
    <property type="project" value="UniProtKB-UniRule"/>
</dbReference>
<evidence type="ECO:0000259" key="8">
    <source>
        <dbReference type="Pfam" id="PF13742"/>
    </source>
</evidence>
<reference evidence="9 10" key="1">
    <citation type="submission" date="2016-11" db="EMBL/GenBank/DDBJ databases">
        <title>Draft Genome Sequences of Nine Cyanobacterial Strains from Diverse Habitats.</title>
        <authorList>
            <person name="Zhu T."/>
            <person name="Hou S."/>
            <person name="Lu X."/>
            <person name="Hess W.R."/>
        </authorList>
    </citation>
    <scope>NUCLEOTIDE SEQUENCE [LARGE SCALE GENOMIC DNA]</scope>
    <source>
        <strain evidence="9 10">NIES-30</strain>
    </source>
</reference>
<comment type="similarity">
    <text evidence="5 6">Belongs to the XseA family.</text>
</comment>
<gene>
    <name evidence="5" type="primary">xseA</name>
    <name evidence="9" type="ORF">NIES30_12025</name>
</gene>
<dbReference type="EMBL" id="MRCG01000008">
    <property type="protein sequence ID" value="OKH47709.1"/>
    <property type="molecule type" value="Genomic_DNA"/>
</dbReference>
<evidence type="ECO:0000313" key="10">
    <source>
        <dbReference type="Proteomes" id="UP000185557"/>
    </source>
</evidence>
<dbReference type="HAMAP" id="MF_00378">
    <property type="entry name" value="Exonuc_7_L"/>
    <property type="match status" value="1"/>
</dbReference>